<dbReference type="InterPro" id="IPR058240">
    <property type="entry name" value="rSAM_sf"/>
</dbReference>
<keyword evidence="9" id="KW-0411">Iron-sulfur</keyword>
<dbReference type="InterPro" id="IPR038135">
    <property type="entry name" value="Methylthiotransferase_N_sf"/>
</dbReference>
<name>A0A6J5JYE9_9GAMM</name>
<evidence type="ECO:0000256" key="3">
    <source>
        <dbReference type="ARBA" id="ARBA00022485"/>
    </source>
</evidence>
<keyword evidence="6" id="KW-0949">S-adenosyl-L-methionine</keyword>
<dbReference type="GO" id="GO:0005829">
    <property type="term" value="C:cytosol"/>
    <property type="evidence" value="ECO:0007669"/>
    <property type="project" value="TreeGrafter"/>
</dbReference>
<organism evidence="14 15">
    <name type="scientific">Candidatus Azoamicus ciliaticola</name>
    <dbReference type="NCBI Taxonomy" id="2652803"/>
    <lineage>
        <taxon>Bacteria</taxon>
        <taxon>Pseudomonadati</taxon>
        <taxon>Pseudomonadota</taxon>
        <taxon>Gammaproteobacteria</taxon>
        <taxon>Candidatus Azoamicaceae</taxon>
        <taxon>Candidatus Azoamicus</taxon>
    </lineage>
</organism>
<dbReference type="InterPro" id="IPR006638">
    <property type="entry name" value="Elp3/MiaA/NifB-like_rSAM"/>
</dbReference>
<feature type="domain" description="MTTase N-terminal" evidence="12">
    <location>
        <begin position="1"/>
        <end position="106"/>
    </location>
</feature>
<dbReference type="GO" id="GO:0051539">
    <property type="term" value="F:4 iron, 4 sulfur cluster binding"/>
    <property type="evidence" value="ECO:0007669"/>
    <property type="project" value="UniProtKB-KW"/>
</dbReference>
<comment type="function">
    <text evidence="2">Catalyzes the methylthiolation of N6-(dimethylallyl)adenosine (i(6)A), leading to the formation of 2-methylthio-N6-(dimethylallyl)adenosine (ms(2)i(6)A) at position 37 in tRNAs that read codons beginning with uridine.</text>
</comment>
<evidence type="ECO:0000259" key="13">
    <source>
        <dbReference type="PROSITE" id="PS51918"/>
    </source>
</evidence>
<dbReference type="AlphaFoldDB" id="A0A6J5JYE9"/>
<dbReference type="Gene3D" id="3.80.30.20">
    <property type="entry name" value="tm_1862 like domain"/>
    <property type="match status" value="1"/>
</dbReference>
<evidence type="ECO:0000256" key="4">
    <source>
        <dbReference type="ARBA" id="ARBA00022490"/>
    </source>
</evidence>
<accession>A0A6J5JYE9</accession>
<dbReference type="PROSITE" id="PS01278">
    <property type="entry name" value="MTTASE_RADICAL"/>
    <property type="match status" value="1"/>
</dbReference>
<keyword evidence="5 14" id="KW-0808">Transferase</keyword>
<keyword evidence="15" id="KW-1185">Reference proteome</keyword>
<dbReference type="Gene3D" id="3.40.50.12160">
    <property type="entry name" value="Methylthiotransferase, N-terminal domain"/>
    <property type="match status" value="1"/>
</dbReference>
<dbReference type="PROSITE" id="PS50926">
    <property type="entry name" value="TRAM"/>
    <property type="match status" value="1"/>
</dbReference>
<protein>
    <recommendedName>
        <fullName evidence="10">tRNA-2-methylthio-N(6)-dimethylallyladenosine synthase</fullName>
        <ecNumber evidence="10">2.8.4.3</ecNumber>
    </recommendedName>
</protein>
<dbReference type="GO" id="GO:0046872">
    <property type="term" value="F:metal ion binding"/>
    <property type="evidence" value="ECO:0007669"/>
    <property type="project" value="UniProtKB-KW"/>
</dbReference>
<dbReference type="InterPro" id="IPR007197">
    <property type="entry name" value="rSAM"/>
</dbReference>
<keyword evidence="3" id="KW-0004">4Fe-4S</keyword>
<evidence type="ECO:0000256" key="7">
    <source>
        <dbReference type="ARBA" id="ARBA00022723"/>
    </source>
</evidence>
<evidence type="ECO:0000256" key="10">
    <source>
        <dbReference type="ARBA" id="ARBA00033765"/>
    </source>
</evidence>
<feature type="domain" description="Radical SAM core" evidence="13">
    <location>
        <begin position="130"/>
        <end position="362"/>
    </location>
</feature>
<dbReference type="SFLD" id="SFLDS00029">
    <property type="entry name" value="Radical_SAM"/>
    <property type="match status" value="1"/>
</dbReference>
<dbReference type="EC" id="2.8.4.3" evidence="10"/>
<keyword evidence="7" id="KW-0479">Metal-binding</keyword>
<dbReference type="InterPro" id="IPR013848">
    <property type="entry name" value="Methylthiotransferase_N"/>
</dbReference>
<dbReference type="SUPFAM" id="SSF102114">
    <property type="entry name" value="Radical SAM enzymes"/>
    <property type="match status" value="1"/>
</dbReference>
<comment type="cofactor">
    <cofactor evidence="1">
        <name>[4Fe-4S] cluster</name>
        <dbReference type="ChEBI" id="CHEBI:49883"/>
    </cofactor>
</comment>
<dbReference type="InterPro" id="IPR020612">
    <property type="entry name" value="Methylthiotransferase_CS"/>
</dbReference>
<dbReference type="EMBL" id="LR794158">
    <property type="protein sequence ID" value="CAB3976373.1"/>
    <property type="molecule type" value="Genomic_DNA"/>
</dbReference>
<feature type="domain" description="TRAM" evidence="11">
    <location>
        <begin position="365"/>
        <end position="426"/>
    </location>
</feature>
<evidence type="ECO:0000256" key="1">
    <source>
        <dbReference type="ARBA" id="ARBA00001966"/>
    </source>
</evidence>
<dbReference type="PANTHER" id="PTHR43020:SF2">
    <property type="entry name" value="MITOCHONDRIAL TRNA METHYLTHIOTRANSFERASE CDK5RAP1"/>
    <property type="match status" value="1"/>
</dbReference>
<dbReference type="InterPro" id="IPR023404">
    <property type="entry name" value="rSAM_horseshoe"/>
</dbReference>
<dbReference type="FunFam" id="3.80.30.20:FF:000001">
    <property type="entry name" value="tRNA-2-methylthio-N(6)-dimethylallyladenosine synthase 2"/>
    <property type="match status" value="1"/>
</dbReference>
<dbReference type="InterPro" id="IPR005839">
    <property type="entry name" value="Methylthiotransferase"/>
</dbReference>
<dbReference type="SFLD" id="SFLDG01082">
    <property type="entry name" value="B12-binding_domain_containing"/>
    <property type="match status" value="1"/>
</dbReference>
<evidence type="ECO:0000259" key="12">
    <source>
        <dbReference type="PROSITE" id="PS51449"/>
    </source>
</evidence>
<evidence type="ECO:0000256" key="2">
    <source>
        <dbReference type="ARBA" id="ARBA00003234"/>
    </source>
</evidence>
<dbReference type="SMART" id="SM00729">
    <property type="entry name" value="Elp3"/>
    <property type="match status" value="1"/>
</dbReference>
<dbReference type="NCBIfam" id="TIGR01574">
    <property type="entry name" value="miaB-methiolase"/>
    <property type="match status" value="1"/>
</dbReference>
<keyword evidence="4" id="KW-0963">Cytoplasm</keyword>
<dbReference type="Pfam" id="PF04055">
    <property type="entry name" value="Radical_SAM"/>
    <property type="match status" value="1"/>
</dbReference>
<dbReference type="Pfam" id="PF01938">
    <property type="entry name" value="TRAM"/>
    <property type="match status" value="1"/>
</dbReference>
<dbReference type="GO" id="GO:0035597">
    <property type="term" value="F:tRNA-2-methylthio-N(6)-dimethylallyladenosine(37) synthase activity"/>
    <property type="evidence" value="ECO:0007669"/>
    <property type="project" value="UniProtKB-EC"/>
</dbReference>
<dbReference type="KEGG" id="acil:ESZ_00166"/>
<evidence type="ECO:0000259" key="11">
    <source>
        <dbReference type="PROSITE" id="PS50926"/>
    </source>
</evidence>
<reference evidence="14 15" key="1">
    <citation type="submission" date="2020-04" db="EMBL/GenBank/DDBJ databases">
        <authorList>
            <person name="Graf S J."/>
        </authorList>
    </citation>
    <scope>NUCLEOTIDE SEQUENCE [LARGE SCALE GENOMIC DNA]</scope>
    <source>
        <strain evidence="14">1</strain>
    </source>
</reference>
<evidence type="ECO:0000313" key="15">
    <source>
        <dbReference type="Proteomes" id="UP000509549"/>
    </source>
</evidence>
<dbReference type="PROSITE" id="PS51449">
    <property type="entry name" value="MTTASE_N"/>
    <property type="match status" value="1"/>
</dbReference>
<evidence type="ECO:0000256" key="5">
    <source>
        <dbReference type="ARBA" id="ARBA00022679"/>
    </source>
</evidence>
<dbReference type="InterPro" id="IPR002792">
    <property type="entry name" value="TRAM_dom"/>
</dbReference>
<evidence type="ECO:0000256" key="6">
    <source>
        <dbReference type="ARBA" id="ARBA00022691"/>
    </source>
</evidence>
<evidence type="ECO:0000256" key="8">
    <source>
        <dbReference type="ARBA" id="ARBA00023004"/>
    </source>
</evidence>
<gene>
    <name evidence="14" type="primary">miaB</name>
    <name evidence="14" type="ORF">ESZ_00166</name>
</gene>
<dbReference type="Proteomes" id="UP000509549">
    <property type="component" value="Chromosome"/>
</dbReference>
<evidence type="ECO:0000256" key="9">
    <source>
        <dbReference type="ARBA" id="ARBA00023014"/>
    </source>
</evidence>
<proteinExistence type="predicted"/>
<dbReference type="Pfam" id="PF00919">
    <property type="entry name" value="UPF0004"/>
    <property type="match status" value="1"/>
</dbReference>
<dbReference type="PROSITE" id="PS51918">
    <property type="entry name" value="RADICAL_SAM"/>
    <property type="match status" value="1"/>
</dbReference>
<dbReference type="NCBIfam" id="TIGR00089">
    <property type="entry name" value="MiaB/RimO family radical SAM methylthiotransferase"/>
    <property type="match status" value="1"/>
</dbReference>
<dbReference type="PANTHER" id="PTHR43020">
    <property type="entry name" value="CDK5 REGULATORY SUBUNIT-ASSOCIATED PROTEIN 1"/>
    <property type="match status" value="1"/>
</dbReference>
<dbReference type="SFLD" id="SFLDG01061">
    <property type="entry name" value="methylthiotransferase"/>
    <property type="match status" value="1"/>
</dbReference>
<keyword evidence="8" id="KW-0408">Iron</keyword>
<sequence>MNEYDSSLILNVLSKKFFFKEVSDFSNADILILNTCSVRDKVDKKVISELGLWNKLRQTRDIVICVGGCFAASDKDFFIKKLSFINVIFGPQSLHRVGDMICEYLNTRKLVLDIQSSNLNKFNYVYDLYNHVDFSSCVSIMEGCDRYCSYCIVPFSRGKEISRSFNSIISEIYTLLIDGVKEIILLGQNIGSYVNVIDNGISIDFAYLLDYISNIEGIGRVKFVSLHPLDFSDELLKVFNRSNVFSKHIHLPVQSGSDSILNLMKRGHSVLDYINIFNKIKNISGYLSVSTDIIVGFPGETDNDFDLTVDLVKKLKFDKSFVYIYSKRNKTIASNLKDNISFEKKKYRLQVLNDILFDNAFNITSSMVGSVQRVIVYKKLEDQFFLGKTDNNRSVVFSSFNNLVGDVLFVKIEKFVDFFLYGKIFF</sequence>
<evidence type="ECO:0000313" key="14">
    <source>
        <dbReference type="EMBL" id="CAB3976373.1"/>
    </source>
</evidence>